<evidence type="ECO:0000256" key="1">
    <source>
        <dbReference type="SAM" id="MobiDB-lite"/>
    </source>
</evidence>
<dbReference type="InterPro" id="IPR028087">
    <property type="entry name" value="Tad_N"/>
</dbReference>
<feature type="compositionally biased region" description="Pro residues" evidence="1">
    <location>
        <begin position="136"/>
        <end position="147"/>
    </location>
</feature>
<evidence type="ECO:0000259" key="3">
    <source>
        <dbReference type="Pfam" id="PF13400"/>
    </source>
</evidence>
<sequence length="154" mass="15674">MTRRGTDDGFATVWGAVAVVALLAVAGGLWLFGHVATVRHQVANAADLAALAAAGRIDHGVDRPCETAETVTDRMRVRLADCRVRGPDALVIVESDGAPLLAPFGPVTARARAGPADDHPDDPGGGGTDDSDDAEPIPPGEPTPPDDPTGSAGR</sequence>
<dbReference type="RefSeq" id="WP_084705816.1">
    <property type="nucleotide sequence ID" value="NZ_JOIJ01000007.1"/>
</dbReference>
<dbReference type="Pfam" id="PF13400">
    <property type="entry name" value="Tad"/>
    <property type="match status" value="1"/>
</dbReference>
<keyword evidence="2" id="KW-0812">Transmembrane</keyword>
<keyword evidence="2" id="KW-1133">Transmembrane helix</keyword>
<feature type="region of interest" description="Disordered" evidence="1">
    <location>
        <begin position="99"/>
        <end position="154"/>
    </location>
</feature>
<evidence type="ECO:0000256" key="2">
    <source>
        <dbReference type="SAM" id="Phobius"/>
    </source>
</evidence>
<dbReference type="EMBL" id="VLJV01000001">
    <property type="protein sequence ID" value="TWH21188.1"/>
    <property type="molecule type" value="Genomic_DNA"/>
</dbReference>
<reference evidence="4 5" key="1">
    <citation type="submission" date="2019-07" db="EMBL/GenBank/DDBJ databases">
        <title>R&amp;d 2014.</title>
        <authorList>
            <person name="Klenk H.-P."/>
        </authorList>
    </citation>
    <scope>NUCLEOTIDE SEQUENCE [LARGE SCALE GENOMIC DNA]</scope>
    <source>
        <strain evidence="4 5">DSM 43194</strain>
    </source>
</reference>
<feature type="domain" description="Putative Flp pilus-assembly TadG-like N-terminal" evidence="3">
    <location>
        <begin position="9"/>
        <end position="55"/>
    </location>
</feature>
<evidence type="ECO:0000313" key="5">
    <source>
        <dbReference type="Proteomes" id="UP000317303"/>
    </source>
</evidence>
<dbReference type="NCBIfam" id="TIGR03816">
    <property type="entry name" value="tadE_like_DECH"/>
    <property type="match status" value="1"/>
</dbReference>
<keyword evidence="2" id="KW-0472">Membrane</keyword>
<proteinExistence type="predicted"/>
<dbReference type="AlphaFoldDB" id="A0A660CCA4"/>
<dbReference type="OrthoDB" id="3701242at2"/>
<accession>A0A660CCA4</accession>
<keyword evidence="5" id="KW-1185">Reference proteome</keyword>
<comment type="caution">
    <text evidence="4">The sequence shown here is derived from an EMBL/GenBank/DDBJ whole genome shotgun (WGS) entry which is preliminary data.</text>
</comment>
<organism evidence="4 5">
    <name type="scientific">Prauserella rugosa</name>
    <dbReference type="NCBI Taxonomy" id="43354"/>
    <lineage>
        <taxon>Bacteria</taxon>
        <taxon>Bacillati</taxon>
        <taxon>Actinomycetota</taxon>
        <taxon>Actinomycetes</taxon>
        <taxon>Pseudonocardiales</taxon>
        <taxon>Pseudonocardiaceae</taxon>
        <taxon>Prauserella</taxon>
    </lineage>
</organism>
<name>A0A660CCA4_9PSEU</name>
<evidence type="ECO:0000313" key="4">
    <source>
        <dbReference type="EMBL" id="TWH21188.1"/>
    </source>
</evidence>
<dbReference type="Proteomes" id="UP000317303">
    <property type="component" value="Unassembled WGS sequence"/>
</dbReference>
<protein>
    <submittedName>
        <fullName evidence="4">Secretion/DNA translocation related TadE-like protein</fullName>
    </submittedName>
</protein>
<dbReference type="InterPro" id="IPR021202">
    <property type="entry name" value="Rv3654c-like"/>
</dbReference>
<feature type="transmembrane region" description="Helical" evidence="2">
    <location>
        <begin position="12"/>
        <end position="32"/>
    </location>
</feature>
<gene>
    <name evidence="4" type="ORF">JD82_03043</name>
</gene>